<evidence type="ECO:0000313" key="6">
    <source>
        <dbReference type="Proteomes" id="UP000243975"/>
    </source>
</evidence>
<dbReference type="InterPro" id="IPR001087">
    <property type="entry name" value="GDSL"/>
</dbReference>
<keyword evidence="2" id="KW-0325">Glycoprotein</keyword>
<evidence type="ECO:0000256" key="4">
    <source>
        <dbReference type="SAM" id="SignalP"/>
    </source>
</evidence>
<reference evidence="5 6" key="1">
    <citation type="journal article" date="2016" name="Sci. Rep.">
        <title>The genome sequence of the outbreeding globe artichoke constructed de novo incorporating a phase-aware low-pass sequencing strategy of F1 progeny.</title>
        <authorList>
            <person name="Scaglione D."/>
            <person name="Reyes-Chin-Wo S."/>
            <person name="Acquadro A."/>
            <person name="Froenicke L."/>
            <person name="Portis E."/>
            <person name="Beitel C."/>
            <person name="Tirone M."/>
            <person name="Mauro R."/>
            <person name="Lo Monaco A."/>
            <person name="Mauromicale G."/>
            <person name="Faccioli P."/>
            <person name="Cattivelli L."/>
            <person name="Rieseberg L."/>
            <person name="Michelmore R."/>
            <person name="Lanteri S."/>
        </authorList>
    </citation>
    <scope>NUCLEOTIDE SEQUENCE [LARGE SCALE GENOMIC DNA]</scope>
    <source>
        <strain evidence="5">2C</strain>
    </source>
</reference>
<feature type="region of interest" description="Disordered" evidence="3">
    <location>
        <begin position="24"/>
        <end position="292"/>
    </location>
</feature>
<dbReference type="EMBL" id="LEKV01001862">
    <property type="protein sequence ID" value="KVI05702.1"/>
    <property type="molecule type" value="Genomic_DNA"/>
</dbReference>
<proteinExistence type="inferred from homology"/>
<organism evidence="5 6">
    <name type="scientific">Cynara cardunculus var. scolymus</name>
    <name type="common">Globe artichoke</name>
    <name type="synonym">Cynara scolymus</name>
    <dbReference type="NCBI Taxonomy" id="59895"/>
    <lineage>
        <taxon>Eukaryota</taxon>
        <taxon>Viridiplantae</taxon>
        <taxon>Streptophyta</taxon>
        <taxon>Embryophyta</taxon>
        <taxon>Tracheophyta</taxon>
        <taxon>Spermatophyta</taxon>
        <taxon>Magnoliopsida</taxon>
        <taxon>eudicotyledons</taxon>
        <taxon>Gunneridae</taxon>
        <taxon>Pentapetalae</taxon>
        <taxon>asterids</taxon>
        <taxon>campanulids</taxon>
        <taxon>Asterales</taxon>
        <taxon>Asteraceae</taxon>
        <taxon>Carduoideae</taxon>
        <taxon>Cardueae</taxon>
        <taxon>Carduinae</taxon>
        <taxon>Cynara</taxon>
    </lineage>
</organism>
<keyword evidence="6" id="KW-1185">Reference proteome</keyword>
<dbReference type="Pfam" id="PF00657">
    <property type="entry name" value="Lipase_GDSL"/>
    <property type="match status" value="1"/>
</dbReference>
<comment type="similarity">
    <text evidence="1">Belongs to the 'GDSL' lipolytic enzyme family.</text>
</comment>
<dbReference type="Proteomes" id="UP000243975">
    <property type="component" value="Unassembled WGS sequence"/>
</dbReference>
<feature type="compositionally biased region" description="Pro residues" evidence="3">
    <location>
        <begin position="188"/>
        <end position="273"/>
    </location>
</feature>
<dbReference type="OMA" id="PQNNSHE"/>
<dbReference type="PRINTS" id="PR01217">
    <property type="entry name" value="PRICHEXTENSN"/>
</dbReference>
<dbReference type="PANTHER" id="PTHR22835">
    <property type="entry name" value="ZINC FINGER FYVE DOMAIN CONTAINING PROTEIN"/>
    <property type="match status" value="1"/>
</dbReference>
<protein>
    <submittedName>
        <fullName evidence="5">Lipase, GDSL</fullName>
    </submittedName>
</protein>
<dbReference type="SUPFAM" id="SSF52266">
    <property type="entry name" value="SGNH hydrolase"/>
    <property type="match status" value="1"/>
</dbReference>
<dbReference type="STRING" id="59895.A0A118K3C1"/>
<evidence type="ECO:0000313" key="5">
    <source>
        <dbReference type="EMBL" id="KVI05702.1"/>
    </source>
</evidence>
<dbReference type="InterPro" id="IPR036514">
    <property type="entry name" value="SGNH_hydro_sf"/>
</dbReference>
<name>A0A118K3C1_CYNCS</name>
<dbReference type="PANTHER" id="PTHR22835:SF532">
    <property type="entry name" value="SERINE-RICH ADHESIN FOR PLATELETS-LIKE ISOFORM X1"/>
    <property type="match status" value="1"/>
</dbReference>
<evidence type="ECO:0000256" key="1">
    <source>
        <dbReference type="ARBA" id="ARBA00008668"/>
    </source>
</evidence>
<evidence type="ECO:0000256" key="3">
    <source>
        <dbReference type="SAM" id="MobiDB-lite"/>
    </source>
</evidence>
<keyword evidence="4" id="KW-0732">Signal</keyword>
<comment type="caution">
    <text evidence="5">The sequence shown here is derived from an EMBL/GenBank/DDBJ whole genome shotgun (WGS) entry which is preliminary data.</text>
</comment>
<sequence length="657" mass="71345">MNARFLSLPLLALVLFLIPSPTFAHRTPHNKPKPQPPPSDIPPIDPNPQTPPVDPNPQTPPVDPNQKPPPVDPNQKPPPVDPKPKTPPVDPNPKTPPVDPNPKTPPVDPNPKTPPVDPNPKTPPVDPNPKTPPVDPNPKTPPVDPNPKTPPVDPNPKTPPVDPNQNPPPPEDPKKKSPPPQDPKKKTPPPQDPNQKPPPTEPDQKPPPTEPNQKPPPTKPDQKPPPTEPNQKPPPTEPNQKPPPTNPNPNSPPVDPNPKPPPVDPNPKPPPVDPKQKPPPEEPPQKPCPFQDRYKGHFTAVYAFGDSYTDTGNAQYMGGLTLSFSGSLSSPYGSTTFGKTSNRLCDGRLVLDFVTDSLGLPTLPPYQSTSSNFTNGVNFAVAGSTSLAGDMISKIVRHFLWKGSLLGVWTQIDWFQKYQRSHICMGLDPKACANKLSTSLFWIGDIGITDYSRAAGSTLSLSNIAKSSVGYTIQILRTLIRAGAKNIVVQGLPPVGCLPIDASICPLRQLDKIGCSTIINGGIIIHNDILKHKLNLYRKLFPDTNIIYADYWNAYYAIVDNPQKYQFQEVHKTCCGAASGKSGNLNFNLQSLCGSSGTSVCNDPSKYINWDGIHTTEAMNLQVTDLLLNQGYCQPSFEQVVKKTTIVVTETTTKTTS</sequence>
<gene>
    <name evidence="5" type="ORF">Ccrd_015951</name>
</gene>
<dbReference type="AlphaFoldDB" id="A0A118K3C1"/>
<accession>A0A118K3C1</accession>
<dbReference type="Gene3D" id="3.40.50.1110">
    <property type="entry name" value="SGNH hydrolase"/>
    <property type="match status" value="1"/>
</dbReference>
<evidence type="ECO:0000256" key="2">
    <source>
        <dbReference type="ARBA" id="ARBA00023180"/>
    </source>
</evidence>
<dbReference type="Gramene" id="KVI05702">
    <property type="protein sequence ID" value="KVI05702"/>
    <property type="gene ID" value="Ccrd_015951"/>
</dbReference>
<feature type="chain" id="PRO_5007159926" evidence="4">
    <location>
        <begin position="25"/>
        <end position="657"/>
    </location>
</feature>
<feature type="compositionally biased region" description="Basic and acidic residues" evidence="3">
    <location>
        <begin position="274"/>
        <end position="284"/>
    </location>
</feature>
<feature type="signal peptide" evidence="4">
    <location>
        <begin position="1"/>
        <end position="24"/>
    </location>
</feature>
<feature type="compositionally biased region" description="Pro residues" evidence="3">
    <location>
        <begin position="33"/>
        <end position="170"/>
    </location>
</feature>
<dbReference type="GO" id="GO:0016788">
    <property type="term" value="F:hydrolase activity, acting on ester bonds"/>
    <property type="evidence" value="ECO:0007669"/>
    <property type="project" value="InterPro"/>
</dbReference>